<protein>
    <submittedName>
        <fullName evidence="2">Uncharacterized protein</fullName>
    </submittedName>
</protein>
<evidence type="ECO:0000313" key="2">
    <source>
        <dbReference type="EMBL" id="CRZ04577.1"/>
    </source>
</evidence>
<feature type="region of interest" description="Disordered" evidence="1">
    <location>
        <begin position="1"/>
        <end position="25"/>
    </location>
</feature>
<organism evidence="2">
    <name type="scientific">Spongospora subterranea</name>
    <dbReference type="NCBI Taxonomy" id="70186"/>
    <lineage>
        <taxon>Eukaryota</taxon>
        <taxon>Sar</taxon>
        <taxon>Rhizaria</taxon>
        <taxon>Endomyxa</taxon>
        <taxon>Phytomyxea</taxon>
        <taxon>Plasmodiophorida</taxon>
        <taxon>Plasmodiophoridae</taxon>
        <taxon>Spongospora</taxon>
    </lineage>
</organism>
<dbReference type="AlphaFoldDB" id="A0A0H5QSC5"/>
<feature type="compositionally biased region" description="Basic and acidic residues" evidence="1">
    <location>
        <begin position="7"/>
        <end position="21"/>
    </location>
</feature>
<name>A0A0H5QSC5_9EUKA</name>
<accession>A0A0H5QSC5</accession>
<reference evidence="2" key="1">
    <citation type="submission" date="2015-04" db="EMBL/GenBank/DDBJ databases">
        <title>The genome sequence of the plant pathogenic Rhizarian Plasmodiophora brassicae reveals insights in its biotrophic life cycle and the origin of chitin synthesis.</title>
        <authorList>
            <person name="Schwelm A."/>
            <person name="Fogelqvist J."/>
            <person name="Knaust A."/>
            <person name="Julke S."/>
            <person name="Lilja T."/>
            <person name="Dhandapani V."/>
            <person name="Bonilla-Rosso G."/>
            <person name="Karlsson M."/>
            <person name="Shevchenko A."/>
            <person name="Choi S.R."/>
            <person name="Kim H.G."/>
            <person name="Park J.Y."/>
            <person name="Lim Y.P."/>
            <person name="Ludwig-Muller J."/>
            <person name="Dixelius C."/>
        </authorList>
    </citation>
    <scope>NUCLEOTIDE SEQUENCE</scope>
    <source>
        <tissue evidence="2">Potato root galls</tissue>
    </source>
</reference>
<evidence type="ECO:0000256" key="1">
    <source>
        <dbReference type="SAM" id="MobiDB-lite"/>
    </source>
</evidence>
<sequence length="196" mass="21912">MSPGESNRIKEAEFSSADRSEQLPASVDDGADFSVMGKNLALLLDDLCQPISDFHIFVTNGQKLTCSRKLCLDVSVVTNSGPMKLRDHTIYVVDSSMPEALLGRPYLKQLGIDIEQQLRSLANAVCDEFDSLAPEDASELIDDVVQAFTSRLSQCTENGASSHFVKELDLLISQFHDIFRCQLGRDLRRWIHWNYG</sequence>
<proteinExistence type="predicted"/>
<dbReference type="EMBL" id="HACM01004135">
    <property type="protein sequence ID" value="CRZ04577.1"/>
    <property type="molecule type" value="Transcribed_RNA"/>
</dbReference>